<dbReference type="Proteomes" id="UP000223071">
    <property type="component" value="Unassembled WGS sequence"/>
</dbReference>
<proteinExistence type="predicted"/>
<dbReference type="EMBL" id="PDJQ01000001">
    <property type="protein sequence ID" value="PFG73731.1"/>
    <property type="molecule type" value="Genomic_DNA"/>
</dbReference>
<organism evidence="1 2">
    <name type="scientific">Tepidiforma thermophila (strain KCTC 52669 / CGMCC 1.13589 / G233)</name>
    <dbReference type="NCBI Taxonomy" id="2761530"/>
    <lineage>
        <taxon>Bacteria</taxon>
        <taxon>Bacillati</taxon>
        <taxon>Chloroflexota</taxon>
        <taxon>Tepidiformia</taxon>
        <taxon>Tepidiformales</taxon>
        <taxon>Tepidiformaceae</taxon>
        <taxon>Tepidiforma</taxon>
    </lineage>
</organism>
<evidence type="ECO:0000313" key="2">
    <source>
        <dbReference type="Proteomes" id="UP000223071"/>
    </source>
</evidence>
<reference evidence="1 2" key="1">
    <citation type="submission" date="2017-09" db="EMBL/GenBank/DDBJ databases">
        <title>Sequencing the genomes of two abundant thermophiles in Great Basin hot springs: Thermocrinis jamiesonii and novel Chloroflexi Thermoflexus hugenholtzii.</title>
        <authorList>
            <person name="Hedlund B."/>
        </authorList>
    </citation>
    <scope>NUCLEOTIDE SEQUENCE [LARGE SCALE GENOMIC DNA]</scope>
    <source>
        <strain evidence="1 2">G233</strain>
    </source>
</reference>
<protein>
    <submittedName>
        <fullName evidence="1">Uncharacterized protein</fullName>
    </submittedName>
</protein>
<dbReference type="RefSeq" id="WP_098503171.1">
    <property type="nucleotide sequence ID" value="NZ_PDJQ01000001.1"/>
</dbReference>
<name>A0A2A9HF06_TEPT2</name>
<keyword evidence="2" id="KW-1185">Reference proteome</keyword>
<evidence type="ECO:0000313" key="1">
    <source>
        <dbReference type="EMBL" id="PFG73731.1"/>
    </source>
</evidence>
<gene>
    <name evidence="1" type="ORF">A9A59_0934</name>
</gene>
<comment type="caution">
    <text evidence="1">The sequence shown here is derived from an EMBL/GenBank/DDBJ whole genome shotgun (WGS) entry which is preliminary data.</text>
</comment>
<dbReference type="AlphaFoldDB" id="A0A2A9HF06"/>
<accession>A0A2A9HF06</accession>
<sequence length="123" mass="14298">MAEQYAARDTRTGLEVAVTGEFPAHPDDRIRIARTTTLFTRLMSTILSTPNETERRERFIAIETQLELADALIRQDMEEVQRLMRQTLERMGITPEQMDEMARKILEQLRERGDFDFPPGLDS</sequence>